<feature type="region of interest" description="Disordered" evidence="1">
    <location>
        <begin position="1"/>
        <end position="107"/>
    </location>
</feature>
<dbReference type="InterPro" id="IPR000210">
    <property type="entry name" value="BTB/POZ_dom"/>
</dbReference>
<gene>
    <name evidence="3" type="ORF">ED733_005392</name>
</gene>
<dbReference type="Proteomes" id="UP000317257">
    <property type="component" value="Unassembled WGS sequence"/>
</dbReference>
<accession>A0A5C6GMM4</accession>
<dbReference type="EMBL" id="SBHS01000002">
    <property type="protein sequence ID" value="TWU77937.1"/>
    <property type="molecule type" value="Genomic_DNA"/>
</dbReference>
<dbReference type="InterPro" id="IPR011333">
    <property type="entry name" value="SKP1/BTB/POZ_sf"/>
</dbReference>
<evidence type="ECO:0000259" key="2">
    <source>
        <dbReference type="PROSITE" id="PS50097"/>
    </source>
</evidence>
<protein>
    <recommendedName>
        <fullName evidence="2">BTB domain-containing protein</fullName>
    </recommendedName>
</protein>
<organism evidence="3 4">
    <name type="scientific">Metarhizium rileyi (strain RCEF 4871)</name>
    <name type="common">Nomuraea rileyi</name>
    <dbReference type="NCBI Taxonomy" id="1649241"/>
    <lineage>
        <taxon>Eukaryota</taxon>
        <taxon>Fungi</taxon>
        <taxon>Dikarya</taxon>
        <taxon>Ascomycota</taxon>
        <taxon>Pezizomycotina</taxon>
        <taxon>Sordariomycetes</taxon>
        <taxon>Hypocreomycetidae</taxon>
        <taxon>Hypocreales</taxon>
        <taxon>Clavicipitaceae</taxon>
        <taxon>Metarhizium</taxon>
    </lineage>
</organism>
<evidence type="ECO:0000256" key="1">
    <source>
        <dbReference type="SAM" id="MobiDB-lite"/>
    </source>
</evidence>
<dbReference type="CDD" id="cd18186">
    <property type="entry name" value="BTB_POZ_ZBTB_KLHL-like"/>
    <property type="match status" value="1"/>
</dbReference>
<dbReference type="Gene3D" id="3.30.710.10">
    <property type="entry name" value="Potassium Channel Kv1.1, Chain A"/>
    <property type="match status" value="1"/>
</dbReference>
<sequence length="328" mass="37222">MTRVPLDGRPRHPERTPLRAHHWNSSKPSAPLMDHLRPASPPKSNPWTKERPAASLTPDWPTETPDFENVESATEIKTSEESTEEEETPISSDLTSSNGSNKFLGDAASPADESTLWEWPFDADLLIRTGEKVFKVHRSIVEPQSGWFDTNLVHAYLPGGMTEVHLPFCHQVVAYTLRFMYTKSLEIIEYDREDFCSLICIPRSALLYIGAVDLQVEDMKHHITQVLEQMAQDLAYYLEKTYANRAMDPANAAAAIPHFKDALDAAYTHEARAETLPLRRGLASLLDVLLPFLMPHQVFLELLSSKVWKCHSESISRDLIYSRQAKER</sequence>
<evidence type="ECO:0000313" key="4">
    <source>
        <dbReference type="Proteomes" id="UP000317257"/>
    </source>
</evidence>
<comment type="caution">
    <text evidence="3">The sequence shown here is derived from an EMBL/GenBank/DDBJ whole genome shotgun (WGS) entry which is preliminary data.</text>
</comment>
<dbReference type="SUPFAM" id="SSF54695">
    <property type="entry name" value="POZ domain"/>
    <property type="match status" value="1"/>
</dbReference>
<proteinExistence type="predicted"/>
<dbReference type="PROSITE" id="PS50097">
    <property type="entry name" value="BTB"/>
    <property type="match status" value="1"/>
</dbReference>
<feature type="domain" description="BTB" evidence="2">
    <location>
        <begin position="123"/>
        <end position="189"/>
    </location>
</feature>
<feature type="compositionally biased region" description="Basic and acidic residues" evidence="1">
    <location>
        <begin position="1"/>
        <end position="17"/>
    </location>
</feature>
<name>A0A5C6GMM4_METRR</name>
<dbReference type="AlphaFoldDB" id="A0A5C6GMM4"/>
<reference evidence="4" key="1">
    <citation type="submission" date="2018-12" db="EMBL/GenBank/DDBJ databases">
        <title>The complete genome of Metarhizium rileyi, a key fungal pathogen of Lepidoptera.</title>
        <authorList>
            <person name="Binneck E."/>
            <person name="Lastra C.C.L."/>
            <person name="Sosa-Gomez D.R."/>
        </authorList>
    </citation>
    <scope>NUCLEOTIDE SEQUENCE [LARGE SCALE GENOMIC DNA]</scope>
    <source>
        <strain evidence="4">Cep018-CH2</strain>
    </source>
</reference>
<evidence type="ECO:0000313" key="3">
    <source>
        <dbReference type="EMBL" id="TWU77937.1"/>
    </source>
</evidence>